<dbReference type="GeneID" id="95604988"/>
<proteinExistence type="predicted"/>
<accession>A0ABY6R6U7</accession>
<gene>
    <name evidence="2" type="ORF">LDH80_36145</name>
</gene>
<reference evidence="2" key="1">
    <citation type="submission" date="2021-09" db="EMBL/GenBank/DDBJ databases">
        <title>Complete genome sequence and metabolic characterization of Streptomyces tanashiensis DSM 731 the producer of antibacterial Kalafungin and diverse secondary metabolites.</title>
        <authorList>
            <person name="Abbasi M.N."/>
            <person name="Anwar M.N."/>
            <person name="Alam K."/>
            <person name="Shoaib M."/>
            <person name="Lin Z."/>
            <person name="Hayat M."/>
            <person name="Ali M.I."/>
            <person name="Malik H.M.T."/>
            <person name="Ahmed I."/>
            <person name="Li A."/>
            <person name="Hailong Wang H."/>
            <person name="Zhang Y."/>
        </authorList>
    </citation>
    <scope>NUCLEOTIDE SEQUENCE</scope>
    <source>
        <strain evidence="2">Kala</strain>
    </source>
</reference>
<dbReference type="Proteomes" id="UP001164506">
    <property type="component" value="Chromosome"/>
</dbReference>
<protein>
    <submittedName>
        <fullName evidence="2">Uncharacterized protein</fullName>
    </submittedName>
</protein>
<feature type="region of interest" description="Disordered" evidence="1">
    <location>
        <begin position="1"/>
        <end position="56"/>
    </location>
</feature>
<dbReference type="EMBL" id="CP084204">
    <property type="protein sequence ID" value="UZX25798.1"/>
    <property type="molecule type" value="Genomic_DNA"/>
</dbReference>
<evidence type="ECO:0000313" key="3">
    <source>
        <dbReference type="Proteomes" id="UP001164506"/>
    </source>
</evidence>
<dbReference type="RefSeq" id="WP_190102151.1">
    <property type="nucleotide sequence ID" value="NZ_BMUH01000002.1"/>
</dbReference>
<name>A0ABY6R6U7_9ACTN</name>
<organism evidence="2 3">
    <name type="scientific">Streptomyces tanashiensis</name>
    <dbReference type="NCBI Taxonomy" id="67367"/>
    <lineage>
        <taxon>Bacteria</taxon>
        <taxon>Bacillati</taxon>
        <taxon>Actinomycetota</taxon>
        <taxon>Actinomycetes</taxon>
        <taxon>Kitasatosporales</taxon>
        <taxon>Streptomycetaceae</taxon>
        <taxon>Streptomyces</taxon>
    </lineage>
</organism>
<evidence type="ECO:0000256" key="1">
    <source>
        <dbReference type="SAM" id="MobiDB-lite"/>
    </source>
</evidence>
<evidence type="ECO:0000313" key="2">
    <source>
        <dbReference type="EMBL" id="UZX25798.1"/>
    </source>
</evidence>
<keyword evidence="3" id="KW-1185">Reference proteome</keyword>
<sequence length="56" mass="5932">MRSAEAVPSARTGAREAEVDVEPTSIVEAERRATRDFPAGHPAAALPCDDRGNRVA</sequence>